<dbReference type="Proteomes" id="UP001189429">
    <property type="component" value="Unassembled WGS sequence"/>
</dbReference>
<evidence type="ECO:0000313" key="2">
    <source>
        <dbReference type="EMBL" id="CAK0860958.1"/>
    </source>
</evidence>
<protein>
    <submittedName>
        <fullName evidence="2">Uncharacterized protein</fullName>
    </submittedName>
</protein>
<proteinExistence type="predicted"/>
<organism evidence="2 3">
    <name type="scientific">Prorocentrum cordatum</name>
    <dbReference type="NCBI Taxonomy" id="2364126"/>
    <lineage>
        <taxon>Eukaryota</taxon>
        <taxon>Sar</taxon>
        <taxon>Alveolata</taxon>
        <taxon>Dinophyceae</taxon>
        <taxon>Prorocentrales</taxon>
        <taxon>Prorocentraceae</taxon>
        <taxon>Prorocentrum</taxon>
    </lineage>
</organism>
<feature type="region of interest" description="Disordered" evidence="1">
    <location>
        <begin position="296"/>
        <end position="339"/>
    </location>
</feature>
<feature type="compositionally biased region" description="Polar residues" evidence="1">
    <location>
        <begin position="302"/>
        <end position="311"/>
    </location>
</feature>
<accession>A0ABN9UP18</accession>
<evidence type="ECO:0000313" key="3">
    <source>
        <dbReference type="Proteomes" id="UP001189429"/>
    </source>
</evidence>
<name>A0ABN9UP18_9DINO</name>
<reference evidence="2" key="1">
    <citation type="submission" date="2023-10" db="EMBL/GenBank/DDBJ databases">
        <authorList>
            <person name="Chen Y."/>
            <person name="Shah S."/>
            <person name="Dougan E. K."/>
            <person name="Thang M."/>
            <person name="Chan C."/>
        </authorList>
    </citation>
    <scope>NUCLEOTIDE SEQUENCE [LARGE SCALE GENOMIC DNA]</scope>
</reference>
<sequence length="399" mass="44512">MADDRPPDCDYEVGASAALTRAGIFPMRLCCCLPLPLKAMVPATLHVIQDFTHLAMVAGSVSAVLILVKQLYNLMGSKELMNPGHWWEPVLTIVATAPNLAYMMKLLGRYDEQIVVKEKAINEKKKELANSYSNLVQDMDDLLGKAAESSATMAERGFESKRRDFQRFLERADVRYAQVQASFSQSDREQLVVQFRRFVQRWLTVFTECSVDPIGHPKRVVSEEELAQCWTIGEIAGLTLERLKLTEVRFISARCDQDKKLLKGFRAQHRKLTVAELTPLQLKSLQGMATSVQPKQPLEIEMSSSVRSRLPSTVEEEEDSDVEDLREGPSAATSRGGRPTVVAARPAAMLRRWFPCGWLAAGSFGLGCTTGGMPGGWPRSMQCMCAQLILLSQDRSTWP</sequence>
<dbReference type="EMBL" id="CAUYUJ010016026">
    <property type="protein sequence ID" value="CAK0860958.1"/>
    <property type="molecule type" value="Genomic_DNA"/>
</dbReference>
<keyword evidence="3" id="KW-1185">Reference proteome</keyword>
<evidence type="ECO:0000256" key="1">
    <source>
        <dbReference type="SAM" id="MobiDB-lite"/>
    </source>
</evidence>
<comment type="caution">
    <text evidence="2">The sequence shown here is derived from an EMBL/GenBank/DDBJ whole genome shotgun (WGS) entry which is preliminary data.</text>
</comment>
<feature type="compositionally biased region" description="Acidic residues" evidence="1">
    <location>
        <begin position="314"/>
        <end position="324"/>
    </location>
</feature>
<gene>
    <name evidence="2" type="ORF">PCOR1329_LOCUS49773</name>
</gene>